<dbReference type="Pfam" id="PF13765">
    <property type="entry name" value="PRY"/>
    <property type="match status" value="2"/>
</dbReference>
<evidence type="ECO:0000313" key="8">
    <source>
        <dbReference type="Proteomes" id="UP001460270"/>
    </source>
</evidence>
<keyword evidence="5" id="KW-0175">Coiled coil</keyword>
<dbReference type="Proteomes" id="UP001460270">
    <property type="component" value="Unassembled WGS sequence"/>
</dbReference>
<dbReference type="PRINTS" id="PR01407">
    <property type="entry name" value="BUTYPHLNCDUF"/>
</dbReference>
<dbReference type="InterPro" id="IPR043136">
    <property type="entry name" value="B30.2/SPRY_sf"/>
</dbReference>
<dbReference type="InterPro" id="IPR013320">
    <property type="entry name" value="ConA-like_dom_sf"/>
</dbReference>
<evidence type="ECO:0000256" key="5">
    <source>
        <dbReference type="SAM" id="Coils"/>
    </source>
</evidence>
<dbReference type="SUPFAM" id="SSF57845">
    <property type="entry name" value="B-box zinc-binding domain"/>
    <property type="match status" value="1"/>
</dbReference>
<dbReference type="Gene3D" id="3.30.160.60">
    <property type="entry name" value="Classic Zinc Finger"/>
    <property type="match status" value="1"/>
</dbReference>
<evidence type="ECO:0000256" key="1">
    <source>
        <dbReference type="ARBA" id="ARBA00022723"/>
    </source>
</evidence>
<sequence length="413" mass="47337">MELLQKHLDQVLQQVQEKQNQAKSQAEALIQTLEKEIFELKQRSSEVEQLRSCKDYVQVLKNSSCVSTSSQHQRQVKKVFNEHLETVLAEAELQKVQKSAVKVTLDPDTAHPELSLSRDLKQVSYTGHWDTSPVCNCPLCKEIFNIRPQLKTNLFISAMVTQYRQRTAQRCVKQKKPPYVPRSGLVSGLCSSHNKPLQMFCQSDQALVCKVCAVFTHKNHRVVSIKEACDAKQRELSKATFDIHKMIQERLQKVQELQESLELINTAADEELIEGAQFFSTLIDFVQKSLDEILEEIQKKQNRAKSQAESLIQALEQEIFKLKQRSSEVEQLRNFKDYARTSFSLPWAVPTIVQQIQTKITEELQLFSKKQLTKLRAFAVDVTLDPNTAHPELQLSDDLKQRKDDSALCSPTS</sequence>
<dbReference type="InterPro" id="IPR000315">
    <property type="entry name" value="Znf_B-box"/>
</dbReference>
<name>A0AAW0N1R9_9GOBI</name>
<dbReference type="PANTHER" id="PTHR25465:SF49">
    <property type="entry name" value="BLOODTHIRSTY-RELATED GENE FAMILY, MEMBER 1-RELATED"/>
    <property type="match status" value="1"/>
</dbReference>
<dbReference type="PROSITE" id="PS50119">
    <property type="entry name" value="ZF_BBOX"/>
    <property type="match status" value="1"/>
</dbReference>
<dbReference type="InterPro" id="IPR006574">
    <property type="entry name" value="PRY"/>
</dbReference>
<evidence type="ECO:0000313" key="7">
    <source>
        <dbReference type="EMBL" id="KAK7886748.1"/>
    </source>
</evidence>
<reference evidence="8" key="1">
    <citation type="submission" date="2024-04" db="EMBL/GenBank/DDBJ databases">
        <title>Salinicola lusitanus LLJ914,a marine bacterium isolated from the Okinawa Trough.</title>
        <authorList>
            <person name="Li J."/>
        </authorList>
    </citation>
    <scope>NUCLEOTIDE SEQUENCE [LARGE SCALE GENOMIC DNA]</scope>
</reference>
<dbReference type="CDD" id="cd19769">
    <property type="entry name" value="Bbox2_TRIM16-like"/>
    <property type="match status" value="1"/>
</dbReference>
<dbReference type="Gene3D" id="2.60.120.920">
    <property type="match status" value="2"/>
</dbReference>
<evidence type="ECO:0000256" key="2">
    <source>
        <dbReference type="ARBA" id="ARBA00022771"/>
    </source>
</evidence>
<keyword evidence="3" id="KW-0862">Zinc</keyword>
<keyword evidence="8" id="KW-1185">Reference proteome</keyword>
<dbReference type="Pfam" id="PF25600">
    <property type="entry name" value="TRIM_CC"/>
    <property type="match status" value="2"/>
</dbReference>
<feature type="domain" description="B box-type" evidence="6">
    <location>
        <begin position="189"/>
        <end position="225"/>
    </location>
</feature>
<dbReference type="SMART" id="SM00589">
    <property type="entry name" value="PRY"/>
    <property type="match status" value="2"/>
</dbReference>
<feature type="coiled-coil region" evidence="5">
    <location>
        <begin position="1"/>
        <end position="50"/>
    </location>
</feature>
<evidence type="ECO:0000259" key="6">
    <source>
        <dbReference type="PROSITE" id="PS50119"/>
    </source>
</evidence>
<evidence type="ECO:0000256" key="3">
    <source>
        <dbReference type="ARBA" id="ARBA00022833"/>
    </source>
</evidence>
<dbReference type="EMBL" id="JBBPFD010000019">
    <property type="protein sequence ID" value="KAK7886748.1"/>
    <property type="molecule type" value="Genomic_DNA"/>
</dbReference>
<keyword evidence="1" id="KW-0479">Metal-binding</keyword>
<dbReference type="InterPro" id="IPR051051">
    <property type="entry name" value="E3_ubiq-ligase_TRIM/RNF"/>
</dbReference>
<keyword evidence="2 4" id="KW-0863">Zinc-finger</keyword>
<dbReference type="AlphaFoldDB" id="A0AAW0N1R9"/>
<dbReference type="Pfam" id="PF00643">
    <property type="entry name" value="zf-B_box"/>
    <property type="match status" value="1"/>
</dbReference>
<dbReference type="GO" id="GO:0008270">
    <property type="term" value="F:zinc ion binding"/>
    <property type="evidence" value="ECO:0007669"/>
    <property type="project" value="UniProtKB-KW"/>
</dbReference>
<accession>A0AAW0N1R9</accession>
<dbReference type="InterPro" id="IPR058030">
    <property type="entry name" value="TRIM8/14/16/25/29/45/65_CC"/>
</dbReference>
<gene>
    <name evidence="7" type="ORF">WMY93_026369</name>
</gene>
<dbReference type="InterPro" id="IPR003879">
    <property type="entry name" value="Butyrophylin_SPRY"/>
</dbReference>
<organism evidence="7 8">
    <name type="scientific">Mugilogobius chulae</name>
    <name type="common">yellowstripe goby</name>
    <dbReference type="NCBI Taxonomy" id="88201"/>
    <lineage>
        <taxon>Eukaryota</taxon>
        <taxon>Metazoa</taxon>
        <taxon>Chordata</taxon>
        <taxon>Craniata</taxon>
        <taxon>Vertebrata</taxon>
        <taxon>Euteleostomi</taxon>
        <taxon>Actinopterygii</taxon>
        <taxon>Neopterygii</taxon>
        <taxon>Teleostei</taxon>
        <taxon>Neoteleostei</taxon>
        <taxon>Acanthomorphata</taxon>
        <taxon>Gobiaria</taxon>
        <taxon>Gobiiformes</taxon>
        <taxon>Gobioidei</taxon>
        <taxon>Gobiidae</taxon>
        <taxon>Gobionellinae</taxon>
        <taxon>Mugilogobius</taxon>
    </lineage>
</organism>
<dbReference type="PANTHER" id="PTHR25465">
    <property type="entry name" value="B-BOX DOMAIN CONTAINING"/>
    <property type="match status" value="1"/>
</dbReference>
<feature type="coiled-coil region" evidence="5">
    <location>
        <begin position="283"/>
        <end position="332"/>
    </location>
</feature>
<evidence type="ECO:0000256" key="4">
    <source>
        <dbReference type="PROSITE-ProRule" id="PRU00024"/>
    </source>
</evidence>
<protein>
    <recommendedName>
        <fullName evidence="6">B box-type domain-containing protein</fullName>
    </recommendedName>
</protein>
<dbReference type="SUPFAM" id="SSF49899">
    <property type="entry name" value="Concanavalin A-like lectins/glucanases"/>
    <property type="match status" value="2"/>
</dbReference>
<comment type="caution">
    <text evidence="7">The sequence shown here is derived from an EMBL/GenBank/DDBJ whole genome shotgun (WGS) entry which is preliminary data.</text>
</comment>
<dbReference type="SMART" id="SM00336">
    <property type="entry name" value="BBOX"/>
    <property type="match status" value="1"/>
</dbReference>
<proteinExistence type="predicted"/>